<dbReference type="AlphaFoldDB" id="W1PYY2"/>
<proteinExistence type="predicted"/>
<gene>
    <name evidence="1" type="ORF">AMTR_s00049p00012970</name>
</gene>
<dbReference type="HOGENOM" id="CLU_1909486_0_0_1"/>
<dbReference type="Proteomes" id="UP000017836">
    <property type="component" value="Unassembled WGS sequence"/>
</dbReference>
<name>W1PYY2_AMBTC</name>
<protein>
    <submittedName>
        <fullName evidence="1">Uncharacterized protein</fullName>
    </submittedName>
</protein>
<sequence>MAEDAAFPGGPEIPSMLTRQREHISQKIREGDHKKNTLKIDEKPNASVAWPLTNNDQIDLVKKSRLSSLTIVLMNQHDRNTLSTIIEKWRAKMNTRHFNVTGVAVTVRRVENYDEHIIRMIGQLPPGHSHSFI</sequence>
<dbReference type="Gramene" id="ERN13573">
    <property type="protein sequence ID" value="ERN13573"/>
    <property type="gene ID" value="AMTR_s00049p00012970"/>
</dbReference>
<dbReference type="EMBL" id="KI392567">
    <property type="protein sequence ID" value="ERN13573.1"/>
    <property type="molecule type" value="Genomic_DNA"/>
</dbReference>
<reference evidence="2" key="1">
    <citation type="journal article" date="2013" name="Science">
        <title>The Amborella genome and the evolution of flowering plants.</title>
        <authorList>
            <consortium name="Amborella Genome Project"/>
        </authorList>
    </citation>
    <scope>NUCLEOTIDE SEQUENCE [LARGE SCALE GENOMIC DNA]</scope>
</reference>
<evidence type="ECO:0000313" key="2">
    <source>
        <dbReference type="Proteomes" id="UP000017836"/>
    </source>
</evidence>
<evidence type="ECO:0000313" key="1">
    <source>
        <dbReference type="EMBL" id="ERN13573.1"/>
    </source>
</evidence>
<accession>W1PYY2</accession>
<organism evidence="1 2">
    <name type="scientific">Amborella trichopoda</name>
    <dbReference type="NCBI Taxonomy" id="13333"/>
    <lineage>
        <taxon>Eukaryota</taxon>
        <taxon>Viridiplantae</taxon>
        <taxon>Streptophyta</taxon>
        <taxon>Embryophyta</taxon>
        <taxon>Tracheophyta</taxon>
        <taxon>Spermatophyta</taxon>
        <taxon>Magnoliopsida</taxon>
        <taxon>Amborellales</taxon>
        <taxon>Amborellaceae</taxon>
        <taxon>Amborella</taxon>
    </lineage>
</organism>
<keyword evidence="2" id="KW-1185">Reference proteome</keyword>